<evidence type="ECO:0000256" key="5">
    <source>
        <dbReference type="ARBA" id="ARBA00023274"/>
    </source>
</evidence>
<organism evidence="9 10">
    <name type="scientific">Clostridium homopropionicum DSM 5847</name>
    <dbReference type="NCBI Taxonomy" id="1121318"/>
    <lineage>
        <taxon>Bacteria</taxon>
        <taxon>Bacillati</taxon>
        <taxon>Bacillota</taxon>
        <taxon>Clostridia</taxon>
        <taxon>Eubacteriales</taxon>
        <taxon>Clostridiaceae</taxon>
        <taxon>Clostridium</taxon>
    </lineage>
</organism>
<dbReference type="CDD" id="cd00473">
    <property type="entry name" value="bS6"/>
    <property type="match status" value="1"/>
</dbReference>
<evidence type="ECO:0000313" key="9">
    <source>
        <dbReference type="EMBL" id="KOA20295.1"/>
    </source>
</evidence>
<dbReference type="SUPFAM" id="SSF54995">
    <property type="entry name" value="Ribosomal protein S6"/>
    <property type="match status" value="1"/>
</dbReference>
<protein>
    <recommendedName>
        <fullName evidence="7 8">Small ribosomal subunit protein bS6</fullName>
    </recommendedName>
</protein>
<evidence type="ECO:0000313" key="10">
    <source>
        <dbReference type="Proteomes" id="UP000037043"/>
    </source>
</evidence>
<dbReference type="Proteomes" id="UP000037043">
    <property type="component" value="Unassembled WGS sequence"/>
</dbReference>
<evidence type="ECO:0000256" key="2">
    <source>
        <dbReference type="ARBA" id="ARBA00022730"/>
    </source>
</evidence>
<comment type="function">
    <text evidence="6 8">Binds together with bS18 to 16S ribosomal RNA.</text>
</comment>
<gene>
    <name evidence="8 9" type="primary">rpsF</name>
    <name evidence="9" type="ORF">CLHOM_12910</name>
</gene>
<sequence length="95" mass="11001">MRNYETIFILHPSLDDEAIKANIEKFKGVIENGGGVIENVDEWGKRKLAYPIDKINDGYYTLVNFKSNPELPKELERVFRITDGVIRFMVVNPEK</sequence>
<dbReference type="GO" id="GO:0005737">
    <property type="term" value="C:cytoplasm"/>
    <property type="evidence" value="ECO:0007669"/>
    <property type="project" value="UniProtKB-ARBA"/>
</dbReference>
<dbReference type="GO" id="GO:1990904">
    <property type="term" value="C:ribonucleoprotein complex"/>
    <property type="evidence" value="ECO:0007669"/>
    <property type="project" value="UniProtKB-KW"/>
</dbReference>
<dbReference type="GO" id="GO:0070181">
    <property type="term" value="F:small ribosomal subunit rRNA binding"/>
    <property type="evidence" value="ECO:0007669"/>
    <property type="project" value="TreeGrafter"/>
</dbReference>
<dbReference type="PANTHER" id="PTHR21011">
    <property type="entry name" value="MITOCHONDRIAL 28S RIBOSOMAL PROTEIN S6"/>
    <property type="match status" value="1"/>
</dbReference>
<evidence type="ECO:0000256" key="7">
    <source>
        <dbReference type="ARBA" id="ARBA00035294"/>
    </source>
</evidence>
<proteinExistence type="inferred from homology"/>
<accession>A0A0L6ZBF4</accession>
<dbReference type="GO" id="GO:0003735">
    <property type="term" value="F:structural constituent of ribosome"/>
    <property type="evidence" value="ECO:0007669"/>
    <property type="project" value="InterPro"/>
</dbReference>
<evidence type="ECO:0000256" key="3">
    <source>
        <dbReference type="ARBA" id="ARBA00022884"/>
    </source>
</evidence>
<dbReference type="Gene3D" id="3.30.70.60">
    <property type="match status" value="1"/>
</dbReference>
<dbReference type="PANTHER" id="PTHR21011:SF1">
    <property type="entry name" value="SMALL RIBOSOMAL SUBUNIT PROTEIN BS6M"/>
    <property type="match status" value="1"/>
</dbReference>
<dbReference type="HAMAP" id="MF_00360">
    <property type="entry name" value="Ribosomal_bS6"/>
    <property type="match status" value="1"/>
</dbReference>
<dbReference type="InterPro" id="IPR014717">
    <property type="entry name" value="Transl_elong_EF1B/ribsomal_bS6"/>
</dbReference>
<dbReference type="AlphaFoldDB" id="A0A0L6ZBF4"/>
<evidence type="ECO:0000256" key="6">
    <source>
        <dbReference type="ARBA" id="ARBA00035104"/>
    </source>
</evidence>
<dbReference type="NCBIfam" id="TIGR00166">
    <property type="entry name" value="S6"/>
    <property type="match status" value="1"/>
</dbReference>
<keyword evidence="5 8" id="KW-0687">Ribonucleoprotein</keyword>
<comment type="similarity">
    <text evidence="1 8">Belongs to the bacterial ribosomal protein bS6 family.</text>
</comment>
<dbReference type="PATRIC" id="fig|1121318.3.peg.1304"/>
<keyword evidence="2 8" id="KW-0699">rRNA-binding</keyword>
<evidence type="ECO:0000256" key="8">
    <source>
        <dbReference type="HAMAP-Rule" id="MF_00360"/>
    </source>
</evidence>
<dbReference type="InterPro" id="IPR035980">
    <property type="entry name" value="Ribosomal_bS6_sf"/>
</dbReference>
<dbReference type="GO" id="GO:0005840">
    <property type="term" value="C:ribosome"/>
    <property type="evidence" value="ECO:0007669"/>
    <property type="project" value="UniProtKB-KW"/>
</dbReference>
<keyword evidence="3 8" id="KW-0694">RNA-binding</keyword>
<dbReference type="STRING" id="36844.SAMN04488501_11722"/>
<dbReference type="GO" id="GO:0006412">
    <property type="term" value="P:translation"/>
    <property type="evidence" value="ECO:0007669"/>
    <property type="project" value="UniProtKB-UniRule"/>
</dbReference>
<keyword evidence="4 8" id="KW-0689">Ribosomal protein</keyword>
<dbReference type="InterPro" id="IPR020814">
    <property type="entry name" value="Ribosomal_S6_plastid/chlpt"/>
</dbReference>
<dbReference type="EMBL" id="LHUR01000017">
    <property type="protein sequence ID" value="KOA20295.1"/>
    <property type="molecule type" value="Genomic_DNA"/>
</dbReference>
<dbReference type="InterPro" id="IPR000529">
    <property type="entry name" value="Ribosomal_bS6"/>
</dbReference>
<dbReference type="FunFam" id="3.30.70.60:FF:000002">
    <property type="entry name" value="30S ribosomal protein S6"/>
    <property type="match status" value="1"/>
</dbReference>
<comment type="caution">
    <text evidence="9">The sequence shown here is derived from an EMBL/GenBank/DDBJ whole genome shotgun (WGS) entry which is preliminary data.</text>
</comment>
<dbReference type="RefSeq" id="WP_052220875.1">
    <property type="nucleotide sequence ID" value="NZ_LHUR01000017.1"/>
</dbReference>
<dbReference type="Pfam" id="PF01250">
    <property type="entry name" value="Ribosomal_S6"/>
    <property type="match status" value="1"/>
</dbReference>
<evidence type="ECO:0000256" key="4">
    <source>
        <dbReference type="ARBA" id="ARBA00022980"/>
    </source>
</evidence>
<evidence type="ECO:0000256" key="1">
    <source>
        <dbReference type="ARBA" id="ARBA00009512"/>
    </source>
</evidence>
<keyword evidence="10" id="KW-1185">Reference proteome</keyword>
<reference evidence="10" key="1">
    <citation type="submission" date="2015-08" db="EMBL/GenBank/DDBJ databases">
        <title>Genome sequence of the strict anaerobe Clostridium homopropionicum LuHBu1 (DSM 5847T).</title>
        <authorList>
            <person name="Poehlein A."/>
            <person name="Beck M."/>
            <person name="Schiel-Bengelsdorf B."/>
            <person name="Bengelsdorf F.R."/>
            <person name="Daniel R."/>
            <person name="Duerre P."/>
        </authorList>
    </citation>
    <scope>NUCLEOTIDE SEQUENCE [LARGE SCALE GENOMIC DNA]</scope>
    <source>
        <strain evidence="10">DSM 5847</strain>
    </source>
</reference>
<name>A0A0L6ZBF4_9CLOT</name>